<sequence>MSSRVYGFSRECVAQYGRQLSENMAGNNGSSGGGPGTGPATLGRRSSSSAIILRELGKFFLAGVKWTGRPSLGIGAYGSVEPLEHHGMMCAGKKIHDVLINVENEGADDMAHRFVDECKLMSELRHPNVVQFLGLCLSPSSSLPILVMEHLYCSLDDLLETTPDIPLYMKRSILRDVALGLAHLHGRHPAIIHRDLTARNVLLNNNMRAKLADFGVARILNLPAGKLEATLSRVPGTSTYMPPEVFSREARYNTSVDIFSFGHLLLFTITQKQPGVEAATFVDSSGRIVARSELERREDSMSTLYGVLGREHPFVAIVTECLQTNAALRPSIFQVLTNLEEMRSSVRDPYSRQTRLTLTQMIRKLAAENKQIRAELKRAQDDLLNAKRRIVHMTDKLHRYSQQVYSTKQDSLLEPNSGAPTFTSVSCV</sequence>
<keyword evidence="5" id="KW-0808">Transferase</keyword>
<dbReference type="GO" id="GO:0005524">
    <property type="term" value="F:ATP binding"/>
    <property type="evidence" value="ECO:0007669"/>
    <property type="project" value="UniProtKB-UniRule"/>
</dbReference>
<dbReference type="Pfam" id="PF00069">
    <property type="entry name" value="Pkinase"/>
    <property type="match status" value="1"/>
</dbReference>
<dbReference type="InterPro" id="IPR011009">
    <property type="entry name" value="Kinase-like_dom_sf"/>
</dbReference>
<comment type="caution">
    <text evidence="5">The sequence shown here is derived from an EMBL/GenBank/DDBJ whole genome shotgun (WGS) entry which is preliminary data.</text>
</comment>
<evidence type="ECO:0000313" key="5">
    <source>
        <dbReference type="EMBL" id="CAI8038148.1"/>
    </source>
</evidence>
<dbReference type="GO" id="GO:0004674">
    <property type="term" value="F:protein serine/threonine kinase activity"/>
    <property type="evidence" value="ECO:0007669"/>
    <property type="project" value="TreeGrafter"/>
</dbReference>
<gene>
    <name evidence="5" type="ORF">GBAR_LOCUS21277</name>
</gene>
<evidence type="ECO:0000259" key="4">
    <source>
        <dbReference type="PROSITE" id="PS50011"/>
    </source>
</evidence>
<keyword evidence="1" id="KW-0067">ATP-binding</keyword>
<dbReference type="Gene3D" id="1.10.510.10">
    <property type="entry name" value="Transferase(Phosphotransferase) domain 1"/>
    <property type="match status" value="1"/>
</dbReference>
<evidence type="ECO:0000256" key="2">
    <source>
        <dbReference type="SAM" id="Coils"/>
    </source>
</evidence>
<keyword evidence="5" id="KW-0418">Kinase</keyword>
<feature type="binding site" evidence="1">
    <location>
        <position position="93"/>
    </location>
    <ligand>
        <name>ATP</name>
        <dbReference type="ChEBI" id="CHEBI:30616"/>
    </ligand>
</feature>
<protein>
    <submittedName>
        <fullName evidence="5">Probable serine/threonine-protein kinase DDB_G0281745</fullName>
    </submittedName>
</protein>
<feature type="region of interest" description="Disordered" evidence="3">
    <location>
        <begin position="23"/>
        <end position="44"/>
    </location>
</feature>
<dbReference type="InterPro" id="IPR017441">
    <property type="entry name" value="Protein_kinase_ATP_BS"/>
</dbReference>
<dbReference type="PANTHER" id="PTHR44329">
    <property type="entry name" value="SERINE/THREONINE-PROTEIN KINASE TNNI3K-RELATED"/>
    <property type="match status" value="1"/>
</dbReference>
<feature type="coiled-coil region" evidence="2">
    <location>
        <begin position="362"/>
        <end position="396"/>
    </location>
</feature>
<keyword evidence="6" id="KW-1185">Reference proteome</keyword>
<dbReference type="SUPFAM" id="SSF56112">
    <property type="entry name" value="Protein kinase-like (PK-like)"/>
    <property type="match status" value="1"/>
</dbReference>
<dbReference type="Proteomes" id="UP001174909">
    <property type="component" value="Unassembled WGS sequence"/>
</dbReference>
<proteinExistence type="predicted"/>
<dbReference type="InterPro" id="IPR000719">
    <property type="entry name" value="Prot_kinase_dom"/>
</dbReference>
<feature type="domain" description="Protein kinase" evidence="4">
    <location>
        <begin position="66"/>
        <end position="351"/>
    </location>
</feature>
<evidence type="ECO:0000256" key="3">
    <source>
        <dbReference type="SAM" id="MobiDB-lite"/>
    </source>
</evidence>
<dbReference type="InterPro" id="IPR051681">
    <property type="entry name" value="Ser/Thr_Kinases-Pseudokinases"/>
</dbReference>
<evidence type="ECO:0000313" key="6">
    <source>
        <dbReference type="Proteomes" id="UP001174909"/>
    </source>
</evidence>
<evidence type="ECO:0000256" key="1">
    <source>
        <dbReference type="PROSITE-ProRule" id="PRU10141"/>
    </source>
</evidence>
<dbReference type="PROSITE" id="PS00107">
    <property type="entry name" value="PROTEIN_KINASE_ATP"/>
    <property type="match status" value="1"/>
</dbReference>
<dbReference type="InterPro" id="IPR008266">
    <property type="entry name" value="Tyr_kinase_AS"/>
</dbReference>
<keyword evidence="2" id="KW-0175">Coiled coil</keyword>
<reference evidence="5" key="1">
    <citation type="submission" date="2023-03" db="EMBL/GenBank/DDBJ databases">
        <authorList>
            <person name="Steffen K."/>
            <person name="Cardenas P."/>
        </authorList>
    </citation>
    <scope>NUCLEOTIDE SEQUENCE</scope>
</reference>
<accession>A0AA35SZC7</accession>
<name>A0AA35SZC7_GEOBA</name>
<keyword evidence="1" id="KW-0547">Nucleotide-binding</keyword>
<organism evidence="5 6">
    <name type="scientific">Geodia barretti</name>
    <name type="common">Barrett's horny sponge</name>
    <dbReference type="NCBI Taxonomy" id="519541"/>
    <lineage>
        <taxon>Eukaryota</taxon>
        <taxon>Metazoa</taxon>
        <taxon>Porifera</taxon>
        <taxon>Demospongiae</taxon>
        <taxon>Heteroscleromorpha</taxon>
        <taxon>Tetractinellida</taxon>
        <taxon>Astrophorina</taxon>
        <taxon>Geodiidae</taxon>
        <taxon>Geodia</taxon>
    </lineage>
</organism>
<dbReference type="PROSITE" id="PS00109">
    <property type="entry name" value="PROTEIN_KINASE_TYR"/>
    <property type="match status" value="1"/>
</dbReference>
<dbReference type="EMBL" id="CASHTH010002978">
    <property type="protein sequence ID" value="CAI8038148.1"/>
    <property type="molecule type" value="Genomic_DNA"/>
</dbReference>
<dbReference type="PROSITE" id="PS50011">
    <property type="entry name" value="PROTEIN_KINASE_DOM"/>
    <property type="match status" value="1"/>
</dbReference>
<dbReference type="AlphaFoldDB" id="A0AA35SZC7"/>